<keyword evidence="10" id="KW-1185">Reference proteome</keyword>
<evidence type="ECO:0000256" key="6">
    <source>
        <dbReference type="ARBA" id="ARBA00037968"/>
    </source>
</evidence>
<reference evidence="9" key="2">
    <citation type="submission" date="2022-07" db="EMBL/GenBank/DDBJ databases">
        <authorList>
            <person name="Goncalves M.F.M."/>
            <person name="Hilario S."/>
            <person name="Van De Peer Y."/>
            <person name="Esteves A.C."/>
            <person name="Alves A."/>
        </authorList>
    </citation>
    <scope>NUCLEOTIDE SEQUENCE</scope>
    <source>
        <strain evidence="9">MUM 19.33</strain>
    </source>
</reference>
<dbReference type="EMBL" id="JAGIXG020000012">
    <property type="protein sequence ID" value="KAI6782635.1"/>
    <property type="molecule type" value="Genomic_DNA"/>
</dbReference>
<keyword evidence="2" id="KW-0813">Transport</keyword>
<evidence type="ECO:0000313" key="10">
    <source>
        <dbReference type="Proteomes" id="UP001055219"/>
    </source>
</evidence>
<evidence type="ECO:0000256" key="5">
    <source>
        <dbReference type="ARBA" id="ARBA00023136"/>
    </source>
</evidence>
<gene>
    <name evidence="9" type="ORF">J7T54_003648</name>
</gene>
<dbReference type="OrthoDB" id="6132182at2759"/>
<evidence type="ECO:0000256" key="8">
    <source>
        <dbReference type="SAM" id="Phobius"/>
    </source>
</evidence>
<proteinExistence type="inferred from homology"/>
<feature type="region of interest" description="Disordered" evidence="7">
    <location>
        <begin position="525"/>
        <end position="556"/>
    </location>
</feature>
<evidence type="ECO:0000256" key="3">
    <source>
        <dbReference type="ARBA" id="ARBA00022692"/>
    </source>
</evidence>
<dbReference type="FunFam" id="1.20.1250.20:FF:000065">
    <property type="entry name" value="Putative MFS pantothenate transporter"/>
    <property type="match status" value="1"/>
</dbReference>
<evidence type="ECO:0000256" key="4">
    <source>
        <dbReference type="ARBA" id="ARBA00022989"/>
    </source>
</evidence>
<dbReference type="RefSeq" id="XP_051363491.1">
    <property type="nucleotide sequence ID" value="XM_051505152.1"/>
</dbReference>
<dbReference type="PANTHER" id="PTHR43791">
    <property type="entry name" value="PERMEASE-RELATED"/>
    <property type="match status" value="1"/>
</dbReference>
<evidence type="ECO:0000256" key="1">
    <source>
        <dbReference type="ARBA" id="ARBA00004141"/>
    </source>
</evidence>
<dbReference type="SUPFAM" id="SSF103473">
    <property type="entry name" value="MFS general substrate transporter"/>
    <property type="match status" value="1"/>
</dbReference>
<feature type="transmembrane region" description="Helical" evidence="8">
    <location>
        <begin position="315"/>
        <end position="336"/>
    </location>
</feature>
<feature type="region of interest" description="Disordered" evidence="7">
    <location>
        <begin position="573"/>
        <end position="603"/>
    </location>
</feature>
<dbReference type="GO" id="GO:0022857">
    <property type="term" value="F:transmembrane transporter activity"/>
    <property type="evidence" value="ECO:0007669"/>
    <property type="project" value="InterPro"/>
</dbReference>
<dbReference type="Pfam" id="PF07690">
    <property type="entry name" value="MFS_1"/>
    <property type="match status" value="1"/>
</dbReference>
<dbReference type="InterPro" id="IPR011701">
    <property type="entry name" value="MFS"/>
</dbReference>
<feature type="transmembrane region" description="Helical" evidence="8">
    <location>
        <begin position="482"/>
        <end position="502"/>
    </location>
</feature>
<feature type="transmembrane region" description="Helical" evidence="8">
    <location>
        <begin position="131"/>
        <end position="149"/>
    </location>
</feature>
<reference evidence="9" key="1">
    <citation type="journal article" date="2021" name="J Fungi (Basel)">
        <title>Genomic and Metabolomic Analyses of the Marine Fungus Emericellopsis cladophorae: Insights into Saltwater Adaptability Mechanisms and Its Biosynthetic Potential.</title>
        <authorList>
            <person name="Goncalves M.F.M."/>
            <person name="Hilario S."/>
            <person name="Van de Peer Y."/>
            <person name="Esteves A.C."/>
            <person name="Alves A."/>
        </authorList>
    </citation>
    <scope>NUCLEOTIDE SEQUENCE</scope>
    <source>
        <strain evidence="9">MUM 19.33</strain>
    </source>
</reference>
<name>A0A9P9Y3F6_9HYPO</name>
<organism evidence="9 10">
    <name type="scientific">Emericellopsis cladophorae</name>
    <dbReference type="NCBI Taxonomy" id="2686198"/>
    <lineage>
        <taxon>Eukaryota</taxon>
        <taxon>Fungi</taxon>
        <taxon>Dikarya</taxon>
        <taxon>Ascomycota</taxon>
        <taxon>Pezizomycotina</taxon>
        <taxon>Sordariomycetes</taxon>
        <taxon>Hypocreomycetidae</taxon>
        <taxon>Hypocreales</taxon>
        <taxon>Bionectriaceae</taxon>
        <taxon>Emericellopsis</taxon>
    </lineage>
</organism>
<keyword evidence="5 8" id="KW-0472">Membrane</keyword>
<dbReference type="GO" id="GO:0016020">
    <property type="term" value="C:membrane"/>
    <property type="evidence" value="ECO:0007669"/>
    <property type="project" value="UniProtKB-SubCell"/>
</dbReference>
<feature type="transmembrane region" description="Helical" evidence="8">
    <location>
        <begin position="218"/>
        <end position="238"/>
    </location>
</feature>
<protein>
    <recommendedName>
        <fullName evidence="11">Major facilitator superfamily (MFS) profile domain-containing protein</fullName>
    </recommendedName>
</protein>
<accession>A0A9P9Y3F6</accession>
<sequence length="924" mass="104918">MAEPKRAEVAPVLAATTNAHHDVPEVKELEASTVAEPTTSNDEAILGNRELKEAPTRSVWLAWLYMFDWYPSHYPKEERKFLRKLDAFMMTFTCIAFFLKWLDQSNVNSAYVSGMKEELGLYGNEYSKFPMFYNIGYVICQIPAMLLFSRPQFTRWFLPSCEVLWSLLTFAQSQLQNAGQIYGTRFLLGVLETPVASGCLFILSSWYKPEELFKRAGLWYVSNNIGVMFGGYLQSAAYTNLNGVGGMSGWRWLFIIDGCISLPLSILGFFIFPGMPMSGKIWWMKEEEHALAQLRMREVGVEAPKKITKALLKRIFLRWHWYLGVLAYILFLSGAYPHGQMAIWLKDLGDKYGTYTVPQINEIPTGAQGVSVIGTIIATNLCMVYPTWIIYTIVMSFFMFANICMMVWDIPHDLKFTAFYLFGMSAAVTPILAPTVNWWLKDSAEARAFFSGSMITLGFAVNSFYPLVTFPVVEAPRWKKGYIVNFFFILGAWGFLTAGYFLHQRAEKRQKLREAELALDEDNLKGEGVKHATPSQPRIVDTNDDPAEEEEESNYFDVSDQELLGLEIARLTTEEAPPEDEQPGEPTDRTPVDDETDEPNQDDDHSFEIVLEALAVQDPKEPWTDETGALKVGRQPLGKQKDVESAPQAIVAQHIRRQFAQVAVQVAKKYRLTEEEYTELLTIPSPVPRERIFYPFHILSRAHPVAVGWDWLDLQRYAANAVTTMQGACNRQAEDAGLGEQELSGETFYFWLLAYCSQRIVEVKAQRPTASLEEIAFFCLDRWSMPIAPWTNHVFSASLCKGPDHGLAMLLGFEKRAPNESFDPLKHIDIAKRTVEIDARFTNTAMHNYHVATGCLSLNFFGICRFPIRSGSQSTTSAKLGRAWQVPTLTTATKTRIRTPAARDRSVGDYRRREPTGFDKDKMF</sequence>
<feature type="compositionally biased region" description="Acidic residues" evidence="7">
    <location>
        <begin position="542"/>
        <end position="554"/>
    </location>
</feature>
<feature type="transmembrane region" description="Helical" evidence="8">
    <location>
        <begin position="250"/>
        <end position="272"/>
    </location>
</feature>
<dbReference type="Gene3D" id="1.20.1250.20">
    <property type="entry name" value="MFS general substrate transporter like domains"/>
    <property type="match status" value="1"/>
</dbReference>
<evidence type="ECO:0008006" key="11">
    <source>
        <dbReference type="Google" id="ProtNLM"/>
    </source>
</evidence>
<comment type="similarity">
    <text evidence="6">Belongs to the major facilitator superfamily. Allantoate permease family.</text>
</comment>
<feature type="region of interest" description="Disordered" evidence="7">
    <location>
        <begin position="900"/>
        <end position="924"/>
    </location>
</feature>
<feature type="compositionally biased region" description="Basic and acidic residues" evidence="7">
    <location>
        <begin position="901"/>
        <end position="924"/>
    </location>
</feature>
<feature type="transmembrane region" description="Helical" evidence="8">
    <location>
        <begin position="420"/>
        <end position="440"/>
    </location>
</feature>
<dbReference type="GeneID" id="75830145"/>
<feature type="transmembrane region" description="Helical" evidence="8">
    <location>
        <begin position="446"/>
        <end position="470"/>
    </location>
</feature>
<dbReference type="AlphaFoldDB" id="A0A9P9Y3F6"/>
<evidence type="ECO:0000256" key="2">
    <source>
        <dbReference type="ARBA" id="ARBA00022448"/>
    </source>
</evidence>
<comment type="subcellular location">
    <subcellularLocation>
        <location evidence="1">Membrane</location>
        <topology evidence="1">Multi-pass membrane protein</topology>
    </subcellularLocation>
</comment>
<evidence type="ECO:0000256" key="7">
    <source>
        <dbReference type="SAM" id="MobiDB-lite"/>
    </source>
</evidence>
<keyword evidence="4 8" id="KW-1133">Transmembrane helix</keyword>
<dbReference type="InterPro" id="IPR036259">
    <property type="entry name" value="MFS_trans_sf"/>
</dbReference>
<comment type="caution">
    <text evidence="9">The sequence shown here is derived from an EMBL/GenBank/DDBJ whole genome shotgun (WGS) entry which is preliminary data.</text>
</comment>
<dbReference type="PANTHER" id="PTHR43791:SF28">
    <property type="entry name" value="MAJOR FACILITATOR SUPERFAMILY (MFS) PROFILE DOMAIN-CONTAINING PROTEIN"/>
    <property type="match status" value="1"/>
</dbReference>
<keyword evidence="3 8" id="KW-0812">Transmembrane</keyword>
<evidence type="ECO:0000313" key="9">
    <source>
        <dbReference type="EMBL" id="KAI6782635.1"/>
    </source>
</evidence>
<feature type="transmembrane region" description="Helical" evidence="8">
    <location>
        <begin position="186"/>
        <end position="206"/>
    </location>
</feature>
<dbReference type="Proteomes" id="UP001055219">
    <property type="component" value="Unassembled WGS sequence"/>
</dbReference>